<dbReference type="KEGG" id="dre:100004316"/>
<dbReference type="AGR" id="ZFIN:ZDB-GENE-030131-7281"/>
<dbReference type="InterPro" id="IPR036423">
    <property type="entry name" value="SOD-like_Cu/Zn_dom_sf"/>
</dbReference>
<dbReference type="InterPro" id="IPR001424">
    <property type="entry name" value="SOD_Cu_Zn_dom"/>
</dbReference>
<name>A0A8M1PV78_DANRE</name>
<dbReference type="Gene3D" id="2.60.40.200">
    <property type="entry name" value="Superoxide dismutase, copper/zinc binding domain"/>
    <property type="match status" value="4"/>
</dbReference>
<dbReference type="ZFIN" id="ZDB-GENE-030131-7281">
    <property type="gene designation" value="si:dkey-16m19.1"/>
</dbReference>
<keyword evidence="1" id="KW-1185">Reference proteome</keyword>
<organism evidence="1 2">
    <name type="scientific">Danio rerio</name>
    <name type="common">Zebrafish</name>
    <name type="synonym">Brachydanio rerio</name>
    <dbReference type="NCBI Taxonomy" id="7955"/>
    <lineage>
        <taxon>Eukaryota</taxon>
        <taxon>Metazoa</taxon>
        <taxon>Chordata</taxon>
        <taxon>Craniata</taxon>
        <taxon>Vertebrata</taxon>
        <taxon>Euteleostomi</taxon>
        <taxon>Actinopterygii</taxon>
        <taxon>Neopterygii</taxon>
        <taxon>Teleostei</taxon>
        <taxon>Ostariophysi</taxon>
        <taxon>Cypriniformes</taxon>
        <taxon>Danionidae</taxon>
        <taxon>Danioninae</taxon>
        <taxon>Danio</taxon>
    </lineage>
</organism>
<dbReference type="SUPFAM" id="SSF49329">
    <property type="entry name" value="Cu,Zn superoxide dismutase-like"/>
    <property type="match status" value="4"/>
</dbReference>
<dbReference type="SMR" id="A0A8M1PV78"/>
<dbReference type="GO" id="GO:0046872">
    <property type="term" value="F:metal ion binding"/>
    <property type="evidence" value="ECO:0007669"/>
    <property type="project" value="InterPro"/>
</dbReference>
<dbReference type="InterPro" id="IPR053257">
    <property type="entry name" value="Cu-only_SOD"/>
</dbReference>
<dbReference type="AlphaFoldDB" id="A0A8M1PV78"/>
<dbReference type="OrthoDB" id="159229at2759"/>
<dbReference type="Pfam" id="PF00080">
    <property type="entry name" value="Sod_Cu"/>
    <property type="match status" value="2"/>
</dbReference>
<evidence type="ECO:0000313" key="1">
    <source>
        <dbReference type="Proteomes" id="UP000000437"/>
    </source>
</evidence>
<dbReference type="GO" id="GO:0006801">
    <property type="term" value="P:superoxide metabolic process"/>
    <property type="evidence" value="ECO:0007669"/>
    <property type="project" value="InterPro"/>
</dbReference>
<dbReference type="FunCoup" id="A0A8M1PV78">
    <property type="interactions" value="4"/>
</dbReference>
<proteinExistence type="predicted"/>
<dbReference type="RefSeq" id="XP_001343650.6">
    <property type="nucleotide sequence ID" value="XM_001343614.9"/>
</dbReference>
<gene>
    <name evidence="3" type="primary">si:dkey-16m19.1</name>
    <name evidence="2" type="synonym">cusr</name>
</gene>
<dbReference type="Proteomes" id="UP000000437">
    <property type="component" value="Chromosome 22"/>
</dbReference>
<sequence>MHTQTTTANMLLQGALTLFILWGSASCVRYQADFNMMGITGWIRFDSADQRSTINLTGTSRCQSFNISLTTFPVMYGHFASPCQKSHIGDSVFSFFVEQPQATVNVSTLFEQHLSLDALSVLVDTCNGTRVCAALTPDSQVRTLQARFFSPVSGNVYIRQLTGEAGARVLSNLRNVDQTSTLTNVTIFVSQSVMSCTTLISSLDPKSLTKLGVLNLGSSLEAVKSRLEISTFNPNRFAVLSLTSGYICAEIRSISEKTVNAVLNMQGIKGYFSFQQKSPFDLTTITVNLTNLNRRVGPYHVHQFPLPQMRSPSDSSCSNNNAGGHWNPFNVNVQAPAYPPPKGSTHDRFEVGDLSSRHGSLENTSNFQATLIDWNLPLFGWNSIVGRSVVIHMPNGTRFACSSIDYPGEVTVAKAVFRGPVVGTVLLSQLTGDPYSDVAIFADLSYGQLSAQSTVNHSWHIHNYPISTETDSDVGCCLSTGGHWNPYNINTTGSAYTVNCSPGNPFACEVGDISGKHKTLDLQSDMGSVATKNFFTDTTSWVLGMIGRSLVIHGSDRTATRIACANLTLYRFPSALSKSWFGLESSGGQIRFSQVSPQGPTILDISFTGLNSKAGGYHIHMLPIKSTQDPCSDSNIMGHFNPFSVNATLSPAPGNGTVDQYEIGDISGKFGDLTGQNNFQNQYRDGNMPLSGPNSIIGRSLVIHYSNTSRMRCADISAEASKDGNWVTAEATFSNAVTGTVMMSQQTFPDGSYGDVQIEVDLQSSNFSWASWYIADKPMYPDGSCPEDDEIFNPFNMTNMNNCSQTRALACMVGDLTGRYGPIRLSKRQLFTDSLVQLTGDFTVIQRALVLRVNSTTAVCADIYPESPSALQIFPKIDSFNRYDFRKKVAEVLNIPISRISILPGSPSSLSNGTCQQVNFVVSGEVSPEKLNSVKNSDKMGSFRETKQCSRTGNAGLILVPCWMSVFTLTTAVCLLRL</sequence>
<dbReference type="GeneID" id="100004316"/>
<dbReference type="PANTHER" id="PTHR20910">
    <property type="entry name" value="AGAP001623-PA"/>
    <property type="match status" value="1"/>
</dbReference>
<protein>
    <submittedName>
        <fullName evidence="2">Uncharacterized protein cusr</fullName>
    </submittedName>
</protein>
<evidence type="ECO:0000313" key="2">
    <source>
        <dbReference type="RefSeq" id="XP_001343650.6"/>
    </source>
</evidence>
<dbReference type="CTD" id="100004316"/>
<dbReference type="PANTHER" id="PTHR20910:SF1">
    <property type="entry name" value="SUPEROXIDE DISMUTASE COPPER_ZINC BINDING DOMAIN-CONTAINING PROTEIN"/>
    <property type="match status" value="1"/>
</dbReference>
<evidence type="ECO:0000313" key="3">
    <source>
        <dbReference type="ZFIN" id="ZDB-GENE-030131-7281"/>
    </source>
</evidence>
<reference evidence="2" key="1">
    <citation type="submission" date="2025-08" db="UniProtKB">
        <authorList>
            <consortium name="RefSeq"/>
        </authorList>
    </citation>
    <scope>IDENTIFICATION</scope>
    <source>
        <strain evidence="2">Tuebingen</strain>
        <tissue evidence="2">Fibroblasts and whole tissue</tissue>
    </source>
</reference>
<accession>A0A8M1PV78</accession>